<name>A0AC55DVA8_ECHTE</name>
<evidence type="ECO:0000313" key="1">
    <source>
        <dbReference type="Proteomes" id="UP000694863"/>
    </source>
</evidence>
<evidence type="ECO:0000313" key="2">
    <source>
        <dbReference type="RefSeq" id="XP_045155680.1"/>
    </source>
</evidence>
<dbReference type="RefSeq" id="XP_045155680.1">
    <property type="nucleotide sequence ID" value="XM_045299745.1"/>
</dbReference>
<protein>
    <submittedName>
        <fullName evidence="2">Galectin-9 isoform X3</fullName>
    </submittedName>
</protein>
<dbReference type="Proteomes" id="UP000694863">
    <property type="component" value="Unplaced"/>
</dbReference>
<reference evidence="2" key="1">
    <citation type="submission" date="2025-08" db="UniProtKB">
        <authorList>
            <consortium name="RefSeq"/>
        </authorList>
    </citation>
    <scope>IDENTIFICATION</scope>
</reference>
<accession>A0AC55DVA8</accession>
<organism evidence="1 2">
    <name type="scientific">Echinops telfairi</name>
    <name type="common">Lesser hedgehog tenrec</name>
    <dbReference type="NCBI Taxonomy" id="9371"/>
    <lineage>
        <taxon>Eukaryota</taxon>
        <taxon>Metazoa</taxon>
        <taxon>Chordata</taxon>
        <taxon>Craniata</taxon>
        <taxon>Vertebrata</taxon>
        <taxon>Euteleostomi</taxon>
        <taxon>Mammalia</taxon>
        <taxon>Eutheria</taxon>
        <taxon>Afrotheria</taxon>
        <taxon>Tenrecidae</taxon>
        <taxon>Tenrecinae</taxon>
        <taxon>Echinops</taxon>
    </lineage>
</organism>
<keyword evidence="1" id="KW-1185">Reference proteome</keyword>
<sequence length="356" mass="39791">MASHDGSQPPFLNPCVPFTGLIYGGLQDGLQITINGTVLLSSENRFDVNFQSGYSQNDIAFHFNPRFESGGYVVCNTKQAGHWGTEERKMQQPFQKGSSFQICFLVQNAHFQVTVNGKHFLQYVHRVPFHQADTISVSGAVQLSYIGFQKRHAAPVQPVISTVQYLQPVRLPPKPKGRKHQSPGAWPLNTAPITQTVIHTVHSTPGQMFPNPVIPPVVYPNPSYPMPYCTSLVGGLYPSKTIMVRGTVLPSAQRFHINLRCGNDIAFHLNPRFTENAVIRNTQINGSWGTEERALPRKMPFTRGQNFLVCIMCESHCLKVAVDGQHLCEYWHRLSNLPAINRLEVVGDIQLTHVQA</sequence>
<proteinExistence type="predicted"/>
<gene>
    <name evidence="2" type="primary">LOC101657416</name>
</gene>